<dbReference type="AlphaFoldDB" id="M2C3J3"/>
<dbReference type="Pfam" id="PF09820">
    <property type="entry name" value="AAA-ATPase_like"/>
    <property type="match status" value="1"/>
</dbReference>
<organism evidence="2 3">
    <name type="scientific">Treponema denticola SP33</name>
    <dbReference type="NCBI Taxonomy" id="999437"/>
    <lineage>
        <taxon>Bacteria</taxon>
        <taxon>Pseudomonadati</taxon>
        <taxon>Spirochaetota</taxon>
        <taxon>Spirochaetia</taxon>
        <taxon>Spirochaetales</taxon>
        <taxon>Treponemataceae</taxon>
        <taxon>Treponema</taxon>
    </lineage>
</organism>
<dbReference type="InterPro" id="IPR018631">
    <property type="entry name" value="AAA-ATPase-like_dom"/>
</dbReference>
<accession>M2C3J3</accession>
<dbReference type="HOGENOM" id="CLU_3334237_0_0_12"/>
<gene>
    <name evidence="2" type="ORF">HMPREF9733_00101</name>
</gene>
<sequence length="38" mass="4524">MAEVKRSLPIGIQSFEKLIEANFLYIDKTKYIWDLPRP</sequence>
<comment type="caution">
    <text evidence="2">The sequence shown here is derived from an EMBL/GenBank/DDBJ whole genome shotgun (WGS) entry which is preliminary data.</text>
</comment>
<dbReference type="PATRIC" id="fig|999437.3.peg.99"/>
<reference evidence="2 3" key="1">
    <citation type="submission" date="2012-01" db="EMBL/GenBank/DDBJ databases">
        <title>The Genome Sequence of Treponema denticola SP33.</title>
        <authorList>
            <consortium name="The Broad Institute Genome Sequencing Platform"/>
            <person name="Earl A."/>
            <person name="Ward D."/>
            <person name="Feldgarden M."/>
            <person name="Gevers D."/>
            <person name="Blanton J.M."/>
            <person name="Fenno C.J."/>
            <person name="Baranova O.V."/>
            <person name="Mathney J."/>
            <person name="Dewhirst F.E."/>
            <person name="Izard J."/>
            <person name="Young S.K."/>
            <person name="Zeng Q."/>
            <person name="Gargeya S."/>
            <person name="Fitzgerald M."/>
            <person name="Haas B."/>
            <person name="Abouelleil A."/>
            <person name="Alvarado L."/>
            <person name="Arachchi H.M."/>
            <person name="Berlin A."/>
            <person name="Chapman S.B."/>
            <person name="Gearin G."/>
            <person name="Goldberg J."/>
            <person name="Griggs A."/>
            <person name="Gujja S."/>
            <person name="Hansen M."/>
            <person name="Heiman D."/>
            <person name="Howarth C."/>
            <person name="Larimer J."/>
            <person name="Lui A."/>
            <person name="MacDonald P.J.P."/>
            <person name="McCowen C."/>
            <person name="Montmayeur A."/>
            <person name="Murphy C."/>
            <person name="Neiman D."/>
            <person name="Pearson M."/>
            <person name="Priest M."/>
            <person name="Roberts A."/>
            <person name="Saif S."/>
            <person name="Shea T."/>
            <person name="Sisk P."/>
            <person name="Stolte C."/>
            <person name="Sykes S."/>
            <person name="Wortman J."/>
            <person name="Nusbaum C."/>
            <person name="Birren B."/>
        </authorList>
    </citation>
    <scope>NUCLEOTIDE SEQUENCE [LARGE SCALE GENOMIC DNA]</scope>
    <source>
        <strain evidence="2 3">SP33</strain>
    </source>
</reference>
<dbReference type="EMBL" id="AGDZ01000003">
    <property type="protein sequence ID" value="EMB28248.1"/>
    <property type="molecule type" value="Genomic_DNA"/>
</dbReference>
<evidence type="ECO:0000259" key="1">
    <source>
        <dbReference type="Pfam" id="PF09820"/>
    </source>
</evidence>
<evidence type="ECO:0000313" key="2">
    <source>
        <dbReference type="EMBL" id="EMB28248.1"/>
    </source>
</evidence>
<dbReference type="OrthoDB" id="9808684at2"/>
<feature type="domain" description="AAA-ATPase-like" evidence="1">
    <location>
        <begin position="9"/>
        <end position="35"/>
    </location>
</feature>
<evidence type="ECO:0000313" key="3">
    <source>
        <dbReference type="Proteomes" id="UP000016183"/>
    </source>
</evidence>
<name>M2C3J3_TREDN</name>
<dbReference type="Proteomes" id="UP000016183">
    <property type="component" value="Unassembled WGS sequence"/>
</dbReference>
<protein>
    <recommendedName>
        <fullName evidence="1">AAA-ATPase-like domain-containing protein</fullName>
    </recommendedName>
</protein>
<dbReference type="RefSeq" id="WP_010692369.1">
    <property type="nucleotide sequence ID" value="NZ_KB442453.1"/>
</dbReference>
<proteinExistence type="predicted"/>